<protein>
    <submittedName>
        <fullName evidence="1">15002_t:CDS:1</fullName>
    </submittedName>
</protein>
<evidence type="ECO:0000313" key="2">
    <source>
        <dbReference type="Proteomes" id="UP000789901"/>
    </source>
</evidence>
<dbReference type="Proteomes" id="UP000789901">
    <property type="component" value="Unassembled WGS sequence"/>
</dbReference>
<keyword evidence="2" id="KW-1185">Reference proteome</keyword>
<dbReference type="EMBL" id="CAJVQB010008151">
    <property type="protein sequence ID" value="CAG8714727.1"/>
    <property type="molecule type" value="Genomic_DNA"/>
</dbReference>
<proteinExistence type="predicted"/>
<organism evidence="1 2">
    <name type="scientific">Gigaspora margarita</name>
    <dbReference type="NCBI Taxonomy" id="4874"/>
    <lineage>
        <taxon>Eukaryota</taxon>
        <taxon>Fungi</taxon>
        <taxon>Fungi incertae sedis</taxon>
        <taxon>Mucoromycota</taxon>
        <taxon>Glomeromycotina</taxon>
        <taxon>Glomeromycetes</taxon>
        <taxon>Diversisporales</taxon>
        <taxon>Gigasporaceae</taxon>
        <taxon>Gigaspora</taxon>
    </lineage>
</organism>
<reference evidence="1 2" key="1">
    <citation type="submission" date="2021-06" db="EMBL/GenBank/DDBJ databases">
        <authorList>
            <person name="Kallberg Y."/>
            <person name="Tangrot J."/>
            <person name="Rosling A."/>
        </authorList>
    </citation>
    <scope>NUCLEOTIDE SEQUENCE [LARGE SCALE GENOMIC DNA]</scope>
    <source>
        <strain evidence="1 2">120-4 pot B 10/14</strain>
    </source>
</reference>
<comment type="caution">
    <text evidence="1">The sequence shown here is derived from an EMBL/GenBank/DDBJ whole genome shotgun (WGS) entry which is preliminary data.</text>
</comment>
<sequence>MTWNNHVKQGRGNMNFETSNIVDEILGIEAGLKRHIVNATRSISVVFDSYYLKIY</sequence>
<evidence type="ECO:0000313" key="1">
    <source>
        <dbReference type="EMBL" id="CAG8714727.1"/>
    </source>
</evidence>
<gene>
    <name evidence="1" type="ORF">GMARGA_LOCUS13018</name>
</gene>
<name>A0ABN7V241_GIGMA</name>
<accession>A0ABN7V241</accession>